<organism evidence="2 3">
    <name type="scientific">Lymnaea stagnalis</name>
    <name type="common">Great pond snail</name>
    <name type="synonym">Helix stagnalis</name>
    <dbReference type="NCBI Taxonomy" id="6523"/>
    <lineage>
        <taxon>Eukaryota</taxon>
        <taxon>Metazoa</taxon>
        <taxon>Spiralia</taxon>
        <taxon>Lophotrochozoa</taxon>
        <taxon>Mollusca</taxon>
        <taxon>Gastropoda</taxon>
        <taxon>Heterobranchia</taxon>
        <taxon>Euthyneura</taxon>
        <taxon>Panpulmonata</taxon>
        <taxon>Hygrophila</taxon>
        <taxon>Lymnaeoidea</taxon>
        <taxon>Lymnaeidae</taxon>
        <taxon>Lymnaea</taxon>
    </lineage>
</organism>
<dbReference type="AlphaFoldDB" id="A0AAV2HT56"/>
<evidence type="ECO:0000313" key="2">
    <source>
        <dbReference type="EMBL" id="CAL1537306.1"/>
    </source>
</evidence>
<reference evidence="2 3" key="1">
    <citation type="submission" date="2024-04" db="EMBL/GenBank/DDBJ databases">
        <authorList>
            <consortium name="Genoscope - CEA"/>
            <person name="William W."/>
        </authorList>
    </citation>
    <scope>NUCLEOTIDE SEQUENCE [LARGE SCALE GENOMIC DNA]</scope>
</reference>
<proteinExistence type="predicted"/>
<dbReference type="Proteomes" id="UP001497497">
    <property type="component" value="Unassembled WGS sequence"/>
</dbReference>
<evidence type="ECO:0000256" key="1">
    <source>
        <dbReference type="SAM" id="MobiDB-lite"/>
    </source>
</evidence>
<protein>
    <submittedName>
        <fullName evidence="2">Uncharacterized protein</fullName>
    </submittedName>
</protein>
<sequence length="87" mass="9559">MLQTRITTAASQTQNKLSHLEGIVKKKAKATKDKIIKKDKEKDGLTTNGDKNGSPQVELTVPDSADWDDTDDYNPTNSDNELNVALT</sequence>
<name>A0AAV2HT56_LYMST</name>
<feature type="compositionally biased region" description="Polar residues" evidence="1">
    <location>
        <begin position="73"/>
        <end position="87"/>
    </location>
</feature>
<comment type="caution">
    <text evidence="2">The sequence shown here is derived from an EMBL/GenBank/DDBJ whole genome shotgun (WGS) entry which is preliminary data.</text>
</comment>
<feature type="compositionally biased region" description="Polar residues" evidence="1">
    <location>
        <begin position="45"/>
        <end position="57"/>
    </location>
</feature>
<accession>A0AAV2HT56</accession>
<dbReference type="EMBL" id="CAXITT010000258">
    <property type="protein sequence ID" value="CAL1537306.1"/>
    <property type="molecule type" value="Genomic_DNA"/>
</dbReference>
<gene>
    <name evidence="2" type="ORF">GSLYS_00011219001</name>
</gene>
<feature type="region of interest" description="Disordered" evidence="1">
    <location>
        <begin position="39"/>
        <end position="87"/>
    </location>
</feature>
<evidence type="ECO:0000313" key="3">
    <source>
        <dbReference type="Proteomes" id="UP001497497"/>
    </source>
</evidence>
<keyword evidence="3" id="KW-1185">Reference proteome</keyword>